<dbReference type="EMBL" id="CP060717">
    <property type="protein sequence ID" value="QNN65791.1"/>
    <property type="molecule type" value="Genomic_DNA"/>
</dbReference>
<dbReference type="PANTHER" id="PTHR30590:SF2">
    <property type="entry name" value="INNER MEMBRANE PROTEIN"/>
    <property type="match status" value="1"/>
</dbReference>
<feature type="transmembrane region" description="Helical" evidence="1">
    <location>
        <begin position="21"/>
        <end position="42"/>
    </location>
</feature>
<proteinExistence type="predicted"/>
<evidence type="ECO:0000313" key="4">
    <source>
        <dbReference type="Proteomes" id="UP000515955"/>
    </source>
</evidence>
<dbReference type="KEGG" id="srhi:H9L12_04385"/>
<evidence type="ECO:0000259" key="2">
    <source>
        <dbReference type="Pfam" id="PF04235"/>
    </source>
</evidence>
<sequence length="410" mass="45352">MTTAGPVSEGNRIVELDVLRGVALFGVLLMNFVGFVSAGVVTTDAQLAALPTAQVDRWVNFAVLWLVGDKANTMFATLFGLGFYLQMKRGEGRPGFERRYTRRLVWLLVFGLLNVTLLWVWDILHVYAIAGFALLLMRNWTTRTLVIFGAIAALYTSHVQDWWLGRLGIHLIPDSMYQAPAVLARQAVVTGGSYAEVTAMMWRWTAIEWLAGGMLVGWIVYALGRFALGAAIGRSGILDDIKGHLPLLRRVTGIALPVGLILALVARLWDEDIWRPFDGAGYVGEFLRSPAALVLAAGYSAGIVISLRQRWGARWFGMLAPVGQMALTNYVMQGLIYAIVLFGVGPGFGMAGRIGASAVTVIAVAFFAFQIVFSYWWLARFRFGPMEWVWRTLTYGKAPEMRRTAENFAI</sequence>
<organism evidence="3 4">
    <name type="scientific">Sphingomonas rhizophila</name>
    <dbReference type="NCBI Taxonomy" id="2071607"/>
    <lineage>
        <taxon>Bacteria</taxon>
        <taxon>Pseudomonadati</taxon>
        <taxon>Pseudomonadota</taxon>
        <taxon>Alphaproteobacteria</taxon>
        <taxon>Sphingomonadales</taxon>
        <taxon>Sphingomonadaceae</taxon>
        <taxon>Sphingomonas</taxon>
    </lineage>
</organism>
<dbReference type="RefSeq" id="WP_187542776.1">
    <property type="nucleotide sequence ID" value="NZ_CP060717.1"/>
</dbReference>
<dbReference type="InterPro" id="IPR007349">
    <property type="entry name" value="DUF418"/>
</dbReference>
<evidence type="ECO:0000256" key="1">
    <source>
        <dbReference type="SAM" id="Phobius"/>
    </source>
</evidence>
<feature type="transmembrane region" description="Helical" evidence="1">
    <location>
        <begin position="354"/>
        <end position="378"/>
    </location>
</feature>
<feature type="transmembrane region" description="Helical" evidence="1">
    <location>
        <begin position="62"/>
        <end position="85"/>
    </location>
</feature>
<name>A0A7G9SD66_9SPHN</name>
<feature type="transmembrane region" description="Helical" evidence="1">
    <location>
        <begin position="251"/>
        <end position="269"/>
    </location>
</feature>
<reference evidence="3 4" key="1">
    <citation type="submission" date="2020-08" db="EMBL/GenBank/DDBJ databases">
        <title>Genome sequence of Sphingomonas rhizophila KACC 19189T.</title>
        <authorList>
            <person name="Hyun D.-W."/>
            <person name="Bae J.-W."/>
        </authorList>
    </citation>
    <scope>NUCLEOTIDE SEQUENCE [LARGE SCALE GENOMIC DNA]</scope>
    <source>
        <strain evidence="3 4">KACC 19189</strain>
    </source>
</reference>
<keyword evidence="1" id="KW-1133">Transmembrane helix</keyword>
<gene>
    <name evidence="3" type="ORF">H9L12_04385</name>
</gene>
<accession>A0A7G9SD66</accession>
<protein>
    <submittedName>
        <fullName evidence="3">DUF418 domain-containing protein</fullName>
    </submittedName>
</protein>
<dbReference type="AlphaFoldDB" id="A0A7G9SD66"/>
<feature type="domain" description="DUF418" evidence="2">
    <location>
        <begin position="233"/>
        <end position="397"/>
    </location>
</feature>
<dbReference type="InterPro" id="IPR052529">
    <property type="entry name" value="Bact_Transport_Assoc"/>
</dbReference>
<dbReference type="PANTHER" id="PTHR30590">
    <property type="entry name" value="INNER MEMBRANE PROTEIN"/>
    <property type="match status" value="1"/>
</dbReference>
<feature type="transmembrane region" description="Helical" evidence="1">
    <location>
        <begin position="209"/>
        <end position="230"/>
    </location>
</feature>
<feature type="transmembrane region" description="Helical" evidence="1">
    <location>
        <begin position="289"/>
        <end position="307"/>
    </location>
</feature>
<evidence type="ECO:0000313" key="3">
    <source>
        <dbReference type="EMBL" id="QNN65791.1"/>
    </source>
</evidence>
<keyword evidence="1" id="KW-0812">Transmembrane</keyword>
<dbReference type="Pfam" id="PF04235">
    <property type="entry name" value="DUF418"/>
    <property type="match status" value="1"/>
</dbReference>
<keyword evidence="4" id="KW-1185">Reference proteome</keyword>
<dbReference type="Proteomes" id="UP000515955">
    <property type="component" value="Chromosome"/>
</dbReference>
<feature type="transmembrane region" description="Helical" evidence="1">
    <location>
        <begin position="327"/>
        <end position="348"/>
    </location>
</feature>
<keyword evidence="1" id="KW-0472">Membrane</keyword>
<feature type="transmembrane region" description="Helical" evidence="1">
    <location>
        <begin position="105"/>
        <end position="136"/>
    </location>
</feature>